<dbReference type="KEGG" id="cvn:111130334"/>
<feature type="compositionally biased region" description="Polar residues" evidence="1">
    <location>
        <begin position="720"/>
        <end position="752"/>
    </location>
</feature>
<feature type="region of interest" description="Disordered" evidence="1">
    <location>
        <begin position="542"/>
        <end position="990"/>
    </location>
</feature>
<dbReference type="Gene3D" id="6.10.250.2560">
    <property type="match status" value="1"/>
</dbReference>
<evidence type="ECO:0000313" key="3">
    <source>
        <dbReference type="Proteomes" id="UP000694844"/>
    </source>
</evidence>
<accession>A0A8B8DYD7</accession>
<feature type="compositionally biased region" description="Polar residues" evidence="1">
    <location>
        <begin position="846"/>
        <end position="863"/>
    </location>
</feature>
<feature type="compositionally biased region" description="Basic and acidic residues" evidence="1">
    <location>
        <begin position="883"/>
        <end position="931"/>
    </location>
</feature>
<dbReference type="Proteomes" id="UP000694844">
    <property type="component" value="Chromosome 4"/>
</dbReference>
<evidence type="ECO:0000313" key="4">
    <source>
        <dbReference type="RefSeq" id="XP_022332965.1"/>
    </source>
</evidence>
<feature type="compositionally biased region" description="Low complexity" evidence="1">
    <location>
        <begin position="573"/>
        <end position="600"/>
    </location>
</feature>
<dbReference type="Pfam" id="PF04818">
    <property type="entry name" value="CID"/>
    <property type="match status" value="1"/>
</dbReference>
<gene>
    <name evidence="4" type="primary">LOC111130334</name>
</gene>
<protein>
    <submittedName>
        <fullName evidence="4">Regulation of nuclear pre-mRNA domain-containing protein 2-like</fullName>
    </submittedName>
</protein>
<feature type="compositionally biased region" description="Pro residues" evidence="1">
    <location>
        <begin position="601"/>
        <end position="620"/>
    </location>
</feature>
<dbReference type="CDD" id="cd16981">
    <property type="entry name" value="CID_RPRD_like"/>
    <property type="match status" value="1"/>
</dbReference>
<dbReference type="OrthoDB" id="10069473at2759"/>
<dbReference type="PANTHER" id="PTHR12460">
    <property type="entry name" value="CYCLIN-DEPENDENT KINASE INHIBITOR-RELATED PROTEIN"/>
    <property type="match status" value="1"/>
</dbReference>
<feature type="region of interest" description="Disordered" evidence="1">
    <location>
        <begin position="515"/>
        <end position="534"/>
    </location>
</feature>
<reference evidence="4" key="1">
    <citation type="submission" date="2025-08" db="UniProtKB">
        <authorList>
            <consortium name="RefSeq"/>
        </authorList>
    </citation>
    <scope>IDENTIFICATION</scope>
    <source>
        <tissue evidence="4">Whole sample</tissue>
    </source>
</reference>
<feature type="domain" description="CID" evidence="2">
    <location>
        <begin position="5"/>
        <end position="135"/>
    </location>
</feature>
<feature type="compositionally biased region" description="Basic and acidic residues" evidence="1">
    <location>
        <begin position="954"/>
        <end position="968"/>
    </location>
</feature>
<dbReference type="Gene3D" id="1.25.40.90">
    <property type="match status" value="1"/>
</dbReference>
<dbReference type="GO" id="GO:0031124">
    <property type="term" value="P:mRNA 3'-end processing"/>
    <property type="evidence" value="ECO:0007669"/>
    <property type="project" value="TreeGrafter"/>
</dbReference>
<feature type="region of interest" description="Disordered" evidence="1">
    <location>
        <begin position="302"/>
        <end position="326"/>
    </location>
</feature>
<feature type="compositionally biased region" description="Basic and acidic residues" evidence="1">
    <location>
        <begin position="794"/>
        <end position="821"/>
    </location>
</feature>
<dbReference type="PANTHER" id="PTHR12460:SF40">
    <property type="entry name" value="REGULATION OF NUCLEAR PRE-MRNA DOMAIN-CONTAINING PROTEIN 2"/>
    <property type="match status" value="1"/>
</dbReference>
<sequence>MASPSHKMSEENLEKKMLNVVNTQDSIQSLSLWLIHHKSHHKRVVDVWLKTVKKTPPKHKLVLFNLCNDVCQNGKRKRAGVYIESFKTVLADALAHSRDKSIQPNITRILKIWGERNIFPKAYLAEMTDILTKDSPAPTPLSNAAVSPATPAGSTPVTPSPAYKPTTKIKDEEKIIAEFKPQLMIDQINSYKRLEGEVELKFKQISSLKLDASSVEAVSQLKDRAHGKQFSQQFEDSCTKLENYVSSAEQQIQEQKTMIELLEQSEVFYDEQYREARIVANAYKNFGSRINNLRKRLEDLMKSLPSPVPSPSYDAPSPGNTPPLEEIDNTEAVDMELDDEESNAPDNILATQQPNRITNNIDPAESEMYDPEALVAPKSKYLAGPNALESRIQTMIPSLPTGSVQHPQGVAPSSVHHTLDPRSQLPGETPPPVYIPPKPAAIKVLQQEGGTPTKDEGSSTPVLDEKEDSPPRTHQNPIDFLTQILSKTPKTSTPGSSFLQNLSLLTNTVKSQFQQNRDALKQPQPAVQPAVPETPNSWAEWKAQMNPEPMPQPVAPPLLRVSQPNQPSPSLQAPIFSQMSSMSSAPQPISAPAGTLVSPPVLSPPSAVRPPPLQAPPPNFIPQQKPSPEAWNPRPPIPSQPFPMQPNFSAPPVGGFSGGQGDGLSPNWTPQSAPNSERPSPGWNPQSGPPPEHSQPVWNQPNSGPPPGNNWNSARGKPDQNWSNQNDGSWNQPWDQNDNTSPSAEGPSTNASAHPLPPKGILRNRKSSLKEVPITPSESLEDSSHPLAPGEPPSPRDGKFRIGAKEKTNSAPDDHREFLEKLKKKTTGSAGGNLVAPPVVGENNEKNNLLNVPMNSENNNSVLGTGGGDQRGEEEEASVLKIETVRVERRYQSKHDDIRMPDKPHVNKDYRYEQEYERPERHDNGGYRDDYGPPYGGGRGPPGPQARHPGSYRGGRDPGYQDHPHWDRPGPPPQRHYHDHYNDYPRPYYY</sequence>
<dbReference type="SUPFAM" id="SSF48464">
    <property type="entry name" value="ENTH/VHS domain"/>
    <property type="match status" value="1"/>
</dbReference>
<feature type="compositionally biased region" description="Polar residues" evidence="1">
    <location>
        <begin position="666"/>
        <end position="686"/>
    </location>
</feature>
<feature type="compositionally biased region" description="Polar residues" evidence="1">
    <location>
        <begin position="562"/>
        <end position="571"/>
    </location>
</feature>
<keyword evidence="3" id="KW-1185">Reference proteome</keyword>
<evidence type="ECO:0000259" key="2">
    <source>
        <dbReference type="PROSITE" id="PS51391"/>
    </source>
</evidence>
<feature type="compositionally biased region" description="Pro residues" evidence="1">
    <location>
        <begin position="633"/>
        <end position="644"/>
    </location>
</feature>
<feature type="compositionally biased region" description="Low complexity" evidence="1">
    <location>
        <begin position="522"/>
        <end position="531"/>
    </location>
</feature>
<dbReference type="InterPro" id="IPR032337">
    <property type="entry name" value="RPRD1A/B_C"/>
</dbReference>
<feature type="region of interest" description="Disordered" evidence="1">
    <location>
        <begin position="401"/>
        <end position="430"/>
    </location>
</feature>
<dbReference type="SMART" id="SM00582">
    <property type="entry name" value="RPR"/>
    <property type="match status" value="1"/>
</dbReference>
<dbReference type="PROSITE" id="PS51391">
    <property type="entry name" value="CID"/>
    <property type="match status" value="1"/>
</dbReference>
<dbReference type="GeneID" id="111130334"/>
<dbReference type="GO" id="GO:0000993">
    <property type="term" value="F:RNA polymerase II complex binding"/>
    <property type="evidence" value="ECO:0007669"/>
    <property type="project" value="TreeGrafter"/>
</dbReference>
<name>A0A8B8DYD7_CRAVI</name>
<feature type="region of interest" description="Disordered" evidence="1">
    <location>
        <begin position="448"/>
        <end position="477"/>
    </location>
</feature>
<proteinExistence type="predicted"/>
<dbReference type="InterPro" id="IPR006569">
    <property type="entry name" value="CID_dom"/>
</dbReference>
<evidence type="ECO:0000256" key="1">
    <source>
        <dbReference type="SAM" id="MobiDB-lite"/>
    </source>
</evidence>
<dbReference type="AlphaFoldDB" id="A0A8B8DYD7"/>
<dbReference type="InterPro" id="IPR008942">
    <property type="entry name" value="ENTH_VHS"/>
</dbReference>
<feature type="region of interest" description="Disordered" evidence="1">
    <location>
        <begin position="139"/>
        <end position="165"/>
    </location>
</feature>
<dbReference type="Pfam" id="PF16566">
    <property type="entry name" value="CREPT"/>
    <property type="match status" value="1"/>
</dbReference>
<dbReference type="RefSeq" id="XP_022332965.1">
    <property type="nucleotide sequence ID" value="XM_022477257.1"/>
</dbReference>
<organism evidence="3 4">
    <name type="scientific">Crassostrea virginica</name>
    <name type="common">Eastern oyster</name>
    <dbReference type="NCBI Taxonomy" id="6565"/>
    <lineage>
        <taxon>Eukaryota</taxon>
        <taxon>Metazoa</taxon>
        <taxon>Spiralia</taxon>
        <taxon>Lophotrochozoa</taxon>
        <taxon>Mollusca</taxon>
        <taxon>Bivalvia</taxon>
        <taxon>Autobranchia</taxon>
        <taxon>Pteriomorphia</taxon>
        <taxon>Ostreida</taxon>
        <taxon>Ostreoidea</taxon>
        <taxon>Ostreidae</taxon>
        <taxon>Crassostrea</taxon>
    </lineage>
</organism>